<organism evidence="1 2">
    <name type="scientific">Mesorhizobium australicum</name>
    <dbReference type="NCBI Taxonomy" id="536018"/>
    <lineage>
        <taxon>Bacteria</taxon>
        <taxon>Pseudomonadati</taxon>
        <taxon>Pseudomonadota</taxon>
        <taxon>Alphaproteobacteria</taxon>
        <taxon>Hyphomicrobiales</taxon>
        <taxon>Phyllobacteriaceae</taxon>
        <taxon>Mesorhizobium</taxon>
    </lineage>
</organism>
<keyword evidence="1" id="KW-0808">Transferase</keyword>
<comment type="caution">
    <text evidence="1">The sequence shown here is derived from an EMBL/GenBank/DDBJ whole genome shotgun (WGS) entry which is preliminary data.</text>
</comment>
<name>A0ACC6SZT5_9HYPH</name>
<keyword evidence="2" id="KW-1185">Reference proteome</keyword>
<dbReference type="EMBL" id="JAMYRI010000008">
    <property type="protein sequence ID" value="MER9285279.1"/>
    <property type="molecule type" value="Genomic_DNA"/>
</dbReference>
<keyword evidence="1" id="KW-0012">Acyltransferase</keyword>
<dbReference type="Proteomes" id="UP001480082">
    <property type="component" value="Unassembled WGS sequence"/>
</dbReference>
<evidence type="ECO:0000313" key="1">
    <source>
        <dbReference type="EMBL" id="MER9285279.1"/>
    </source>
</evidence>
<accession>A0ACC6SZT5</accession>
<sequence>MEANPFDPLEDASREPAVPGQSLPTTIRDQRVVWVDICRGFGIITVVVSHILLVSDDPYGQYLAWGIFLFHIPLFFILSGYFYSPSSTADLARKRSKTLLLPYVSFLAALVILDVILTYARGQTLAPWQLREIAVHSVLGGQFLTGKFGTFWFVTCLFLAQLAYNFIAARSRSALSPGVLMLVACAVVVGYAVMHAFPAARTPWAISCVPIAIVALWFGHMLAQRLSLVRFSAPLLCGTFLICAIAATAGLHFSFSMKDTNFGPPLLGILLAMALSLVVMLVAMRLQNWRPAHWLIPVGKASLVIMFVHQFVHFTLRDLGVSRDLELMLASLIVPFVLFLAMDRFWLSRWLFLGKAPKPVDRSKLANAT</sequence>
<protein>
    <submittedName>
        <fullName evidence="1">Acyltransferase family protein</fullName>
    </submittedName>
</protein>
<proteinExistence type="predicted"/>
<reference evidence="1 2" key="1">
    <citation type="journal article" date="2024" name="Proc. Natl. Acad. Sci. U.S.A.">
        <title>The evolutionary genomics of adaptation to stress in wild rhizobium bacteria.</title>
        <authorList>
            <person name="Kehlet-Delgado H."/>
            <person name="Montoya A.P."/>
            <person name="Jensen K.T."/>
            <person name="Wendlandt C.E."/>
            <person name="Dexheimer C."/>
            <person name="Roberts M."/>
            <person name="Torres Martinez L."/>
            <person name="Friesen M.L."/>
            <person name="Griffitts J.S."/>
            <person name="Porter S.S."/>
        </authorList>
    </citation>
    <scope>NUCLEOTIDE SEQUENCE [LARGE SCALE GENOMIC DNA]</scope>
    <source>
        <strain evidence="1 2">M0468</strain>
    </source>
</reference>
<gene>
    <name evidence="1" type="ORF">NKI81_15110</name>
</gene>
<evidence type="ECO:0000313" key="2">
    <source>
        <dbReference type="Proteomes" id="UP001480082"/>
    </source>
</evidence>